<keyword evidence="2" id="KW-1185">Reference proteome</keyword>
<name>A0ABT7ZRV0_9FLAO</name>
<organism evidence="1 2">
    <name type="scientific">Winogradskyella bathintestinalis</name>
    <dbReference type="NCBI Taxonomy" id="3035208"/>
    <lineage>
        <taxon>Bacteria</taxon>
        <taxon>Pseudomonadati</taxon>
        <taxon>Bacteroidota</taxon>
        <taxon>Flavobacteriia</taxon>
        <taxon>Flavobacteriales</taxon>
        <taxon>Flavobacteriaceae</taxon>
        <taxon>Winogradskyella</taxon>
    </lineage>
</organism>
<reference evidence="1 2" key="1">
    <citation type="journal article" date="2023" name="Int. J. Syst. Evol. Microbiol.">
        <title>Winogradskyella bathintestinalis sp. nov., isolated from the intestine of the deep-sea loosejaw dragonfish, Malacosteus niger.</title>
        <authorList>
            <person name="Uniacke-Lowe S."/>
            <person name="Johnson C.N."/>
            <person name="Stanton C."/>
            <person name="Hill C."/>
            <person name="Ross P."/>
        </authorList>
    </citation>
    <scope>NUCLEOTIDE SEQUENCE [LARGE SCALE GENOMIC DNA]</scope>
    <source>
        <strain evidence="1 2">APC 3343</strain>
    </source>
</reference>
<proteinExistence type="predicted"/>
<accession>A0ABT7ZRV0</accession>
<dbReference type="EMBL" id="JASDDK010000001">
    <property type="protein sequence ID" value="MDN3491707.1"/>
    <property type="molecule type" value="Genomic_DNA"/>
</dbReference>
<dbReference type="RefSeq" id="WP_290205400.1">
    <property type="nucleotide sequence ID" value="NZ_JASDDK010000001.1"/>
</dbReference>
<evidence type="ECO:0000313" key="1">
    <source>
        <dbReference type="EMBL" id="MDN3491707.1"/>
    </source>
</evidence>
<protein>
    <recommendedName>
        <fullName evidence="3">Transposase</fullName>
    </recommendedName>
</protein>
<comment type="caution">
    <text evidence="1">The sequence shown here is derived from an EMBL/GenBank/DDBJ whole genome shotgun (WGS) entry which is preliminary data.</text>
</comment>
<evidence type="ECO:0000313" key="2">
    <source>
        <dbReference type="Proteomes" id="UP001231197"/>
    </source>
</evidence>
<dbReference type="Proteomes" id="UP001231197">
    <property type="component" value="Unassembled WGS sequence"/>
</dbReference>
<evidence type="ECO:0008006" key="3">
    <source>
        <dbReference type="Google" id="ProtNLM"/>
    </source>
</evidence>
<gene>
    <name evidence="1" type="ORF">QMA06_03170</name>
</gene>
<sequence length="62" mass="7458">MSLYQVSVLNQHLKLQDEAVVFKAYKRYSKYFLNPTIQDNVRSSKEEEYQGIFLTEQYTNFN</sequence>